<reference evidence="1" key="1">
    <citation type="submission" date="2024-07" db="EMBL/GenBank/DDBJ databases">
        <authorList>
            <person name="Li X.-J."/>
            <person name="Wang X."/>
        </authorList>
    </citation>
    <scope>NUCLEOTIDE SEQUENCE</scope>
    <source>
        <strain evidence="1">HSP-334</strain>
    </source>
</reference>
<evidence type="ECO:0000313" key="1">
    <source>
        <dbReference type="EMBL" id="XDU67593.1"/>
    </source>
</evidence>
<dbReference type="EMBL" id="CP165644">
    <property type="protein sequence ID" value="XDU67593.1"/>
    <property type="molecule type" value="Genomic_DNA"/>
</dbReference>
<accession>A0AB39VJZ4</accession>
<organism evidence="1">
    <name type="scientific">Leptotrichia rugosa</name>
    <dbReference type="NCBI Taxonomy" id="3239302"/>
    <lineage>
        <taxon>Bacteria</taxon>
        <taxon>Fusobacteriati</taxon>
        <taxon>Fusobacteriota</taxon>
        <taxon>Fusobacteriia</taxon>
        <taxon>Fusobacteriales</taxon>
        <taxon>Leptotrichiaceae</taxon>
        <taxon>Leptotrichia</taxon>
    </lineage>
</organism>
<dbReference type="RefSeq" id="WP_369711750.1">
    <property type="nucleotide sequence ID" value="NZ_CP165644.1"/>
</dbReference>
<dbReference type="AlphaFoldDB" id="A0AB39VJZ4"/>
<protein>
    <submittedName>
        <fullName evidence="1">Uncharacterized protein</fullName>
    </submittedName>
</protein>
<gene>
    <name evidence="1" type="ORF">AB8B22_04055</name>
</gene>
<name>A0AB39VJZ4_9FUSO</name>
<proteinExistence type="predicted"/>
<dbReference type="KEGG" id="lrug:AB8B22_04055"/>
<sequence>MIKSINNITLRHLNGVYVQEQKLNIEKVSNNNTLSIAEMATIIKKFQGYGYTFEKDLAEIIFKVDRDYAIDLCREILENIEDFKSDKEYEVFYKNFPKDVMNMEEADIYINQILHYWFGYVPKHESFKNKKKFEYEESEPAQLVELSHLKLVVDSDIEKLFYNLLSSNVTLSSQYLEDVCFLSNGFSGDELEEYSKNILMKETLTTLSSYVWEKRKILIGDFDTATDVLRFIAKLSNEELNTKYIHFAYFSRIELDQIIKKLDKIKNSFPDIKRYKKPWHKFFKLNAKKINLKKYPNVQKIMNMLFSKFKYETPKGYFDRVRKNISNMSNKDLEKFIGLYLKFSGDYTRQILSLLNISSKKQYHILIDGLKKCMKDVNTRVLLQLYDRLLNLKKKNQLEEIKKIKK</sequence>